<proteinExistence type="predicted"/>
<feature type="domain" description="Thioredoxin" evidence="1">
    <location>
        <begin position="24"/>
        <end position="160"/>
    </location>
</feature>
<dbReference type="Pfam" id="PF00578">
    <property type="entry name" value="AhpC-TSA"/>
    <property type="match status" value="1"/>
</dbReference>
<accession>A0A2S7KX64</accession>
<dbReference type="InterPro" id="IPR036249">
    <property type="entry name" value="Thioredoxin-like_sf"/>
</dbReference>
<dbReference type="Proteomes" id="UP000239522">
    <property type="component" value="Unassembled WGS sequence"/>
</dbReference>
<evidence type="ECO:0000313" key="3">
    <source>
        <dbReference type="Proteomes" id="UP000239522"/>
    </source>
</evidence>
<dbReference type="GO" id="GO:0016491">
    <property type="term" value="F:oxidoreductase activity"/>
    <property type="evidence" value="ECO:0007669"/>
    <property type="project" value="InterPro"/>
</dbReference>
<dbReference type="OrthoDB" id="9815205at2"/>
<dbReference type="CDD" id="cd02966">
    <property type="entry name" value="TlpA_like_family"/>
    <property type="match status" value="1"/>
</dbReference>
<keyword evidence="3" id="KW-1185">Reference proteome</keyword>
<sequence>MRKILVFIAVAFFFGCRDSKKSNNISNNSIENISYLVDLEGNSYNKTKLKGKKVLLNFWATWCGPCIKEMPDLLDAQKILIKDNYVFLLVSDESQEQILEFKKQANYDFTFLKATKTNASLGVYALPTTYIYNEKGQKVDKIIGFVKWDSEEIITKLKNI</sequence>
<dbReference type="InterPro" id="IPR013766">
    <property type="entry name" value="Thioredoxin_domain"/>
</dbReference>
<dbReference type="PROSITE" id="PS51352">
    <property type="entry name" value="THIOREDOXIN_2"/>
    <property type="match status" value="1"/>
</dbReference>
<dbReference type="PROSITE" id="PS51257">
    <property type="entry name" value="PROKAR_LIPOPROTEIN"/>
    <property type="match status" value="1"/>
</dbReference>
<dbReference type="InterPro" id="IPR050553">
    <property type="entry name" value="Thioredoxin_ResA/DsbE_sf"/>
</dbReference>
<dbReference type="InterPro" id="IPR000866">
    <property type="entry name" value="AhpC/TSA"/>
</dbReference>
<dbReference type="EMBL" id="MQUA01000013">
    <property type="protein sequence ID" value="PQB07227.1"/>
    <property type="molecule type" value="Genomic_DNA"/>
</dbReference>
<dbReference type="RefSeq" id="WP_104809462.1">
    <property type="nucleotide sequence ID" value="NZ_MQUA01000013.1"/>
</dbReference>
<protein>
    <recommendedName>
        <fullName evidence="1">Thioredoxin domain-containing protein</fullName>
    </recommendedName>
</protein>
<organism evidence="2 3">
    <name type="scientific">Polaribacter filamentus</name>
    <dbReference type="NCBI Taxonomy" id="53483"/>
    <lineage>
        <taxon>Bacteria</taxon>
        <taxon>Pseudomonadati</taxon>
        <taxon>Bacteroidota</taxon>
        <taxon>Flavobacteriia</taxon>
        <taxon>Flavobacteriales</taxon>
        <taxon>Flavobacteriaceae</taxon>
    </lineage>
</organism>
<reference evidence="2 3" key="1">
    <citation type="submission" date="2016-11" db="EMBL/GenBank/DDBJ databases">
        <title>Trade-off between light-utilization and light-protection in marine flavobacteria.</title>
        <authorList>
            <person name="Kumagai Y."/>
        </authorList>
    </citation>
    <scope>NUCLEOTIDE SEQUENCE [LARGE SCALE GENOMIC DNA]</scope>
    <source>
        <strain evidence="2 3">ATCC 700397</strain>
    </source>
</reference>
<dbReference type="AlphaFoldDB" id="A0A2S7KX64"/>
<comment type="caution">
    <text evidence="2">The sequence shown here is derived from an EMBL/GenBank/DDBJ whole genome shotgun (WGS) entry which is preliminary data.</text>
</comment>
<evidence type="ECO:0000259" key="1">
    <source>
        <dbReference type="PROSITE" id="PS51352"/>
    </source>
</evidence>
<name>A0A2S7KX64_9FLAO</name>
<dbReference type="Gene3D" id="3.40.30.10">
    <property type="entry name" value="Glutaredoxin"/>
    <property type="match status" value="1"/>
</dbReference>
<gene>
    <name evidence="2" type="ORF">BST83_08735</name>
</gene>
<dbReference type="GO" id="GO:0016209">
    <property type="term" value="F:antioxidant activity"/>
    <property type="evidence" value="ECO:0007669"/>
    <property type="project" value="InterPro"/>
</dbReference>
<evidence type="ECO:0000313" key="2">
    <source>
        <dbReference type="EMBL" id="PQB07227.1"/>
    </source>
</evidence>
<dbReference type="PANTHER" id="PTHR42852:SF13">
    <property type="entry name" value="PROTEIN DIPZ"/>
    <property type="match status" value="1"/>
</dbReference>
<dbReference type="SUPFAM" id="SSF52833">
    <property type="entry name" value="Thioredoxin-like"/>
    <property type="match status" value="1"/>
</dbReference>
<dbReference type="PANTHER" id="PTHR42852">
    <property type="entry name" value="THIOL:DISULFIDE INTERCHANGE PROTEIN DSBE"/>
    <property type="match status" value="1"/>
</dbReference>